<feature type="transmembrane region" description="Helical" evidence="1">
    <location>
        <begin position="212"/>
        <end position="232"/>
    </location>
</feature>
<dbReference type="CDD" id="cd01610">
    <property type="entry name" value="PAP2_like"/>
    <property type="match status" value="1"/>
</dbReference>
<dbReference type="Pfam" id="PF01569">
    <property type="entry name" value="PAP2"/>
    <property type="match status" value="1"/>
</dbReference>
<keyword evidence="1" id="KW-0812">Transmembrane</keyword>
<evidence type="ECO:0000256" key="1">
    <source>
        <dbReference type="SAM" id="Phobius"/>
    </source>
</evidence>
<dbReference type="RefSeq" id="WP_244946557.1">
    <property type="nucleotide sequence ID" value="NZ_RJUL01000003.1"/>
</dbReference>
<evidence type="ECO:0000313" key="3">
    <source>
        <dbReference type="EMBL" id="ROQ28757.1"/>
    </source>
</evidence>
<feature type="transmembrane region" description="Helical" evidence="1">
    <location>
        <begin position="187"/>
        <end position="206"/>
    </location>
</feature>
<evidence type="ECO:0000259" key="2">
    <source>
        <dbReference type="SMART" id="SM00014"/>
    </source>
</evidence>
<gene>
    <name evidence="3" type="ORF">EDC28_103351</name>
</gene>
<feature type="transmembrane region" description="Helical" evidence="1">
    <location>
        <begin position="61"/>
        <end position="84"/>
    </location>
</feature>
<dbReference type="InterPro" id="IPR000326">
    <property type="entry name" value="PAP2/HPO"/>
</dbReference>
<keyword evidence="4" id="KW-1185">Reference proteome</keyword>
<organism evidence="3 4">
    <name type="scientific">Gallaecimonas pentaromativorans</name>
    <dbReference type="NCBI Taxonomy" id="584787"/>
    <lineage>
        <taxon>Bacteria</taxon>
        <taxon>Pseudomonadati</taxon>
        <taxon>Pseudomonadota</taxon>
        <taxon>Gammaproteobacteria</taxon>
        <taxon>Enterobacterales</taxon>
        <taxon>Gallaecimonadaceae</taxon>
        <taxon>Gallaecimonas</taxon>
    </lineage>
</organism>
<feature type="transmembrane region" description="Helical" evidence="1">
    <location>
        <begin position="96"/>
        <end position="117"/>
    </location>
</feature>
<reference evidence="3 4" key="1">
    <citation type="submission" date="2018-11" db="EMBL/GenBank/DDBJ databases">
        <title>Genomic Encyclopedia of Type Strains, Phase IV (KMG-IV): sequencing the most valuable type-strain genomes for metagenomic binning, comparative biology and taxonomic classification.</title>
        <authorList>
            <person name="Goeker M."/>
        </authorList>
    </citation>
    <scope>NUCLEOTIDE SEQUENCE [LARGE SCALE GENOMIC DNA]</scope>
    <source>
        <strain evidence="3 4">DSM 21945</strain>
    </source>
</reference>
<feature type="transmembrane region" description="Helical" evidence="1">
    <location>
        <begin position="163"/>
        <end position="180"/>
    </location>
</feature>
<comment type="caution">
    <text evidence="3">The sequence shown here is derived from an EMBL/GenBank/DDBJ whole genome shotgun (WGS) entry which is preliminary data.</text>
</comment>
<sequence>MMRPAPFDAHWRLRPLLTLNILSLLLLASWLWPVTRALWDNFDDQLFTLLNSPLQHSHSYALVWALGSIRPMDIAVGLVMMWFLVRRDLVFSALHLRKALFGFLILLALLLVTRMLFTSVSYKLGWEHASPSLIESHAVRLTELFPDWEKVALKDSAGHSFPGDHASVVLLWALFLSFFARGWKLALVWALTALFMLPRLVAGAHWGSDDFVGGLFISLMSIAWGCYTPFLARAEALVERLAAPLMNRLGKLPLLTRSRLFNPQP</sequence>
<dbReference type="AlphaFoldDB" id="A0A3N1PP60"/>
<dbReference type="EMBL" id="RJUL01000003">
    <property type="protein sequence ID" value="ROQ28757.1"/>
    <property type="molecule type" value="Genomic_DNA"/>
</dbReference>
<dbReference type="Proteomes" id="UP000268033">
    <property type="component" value="Unassembled WGS sequence"/>
</dbReference>
<name>A0A3N1PP60_9GAMM</name>
<keyword evidence="1" id="KW-1133">Transmembrane helix</keyword>
<dbReference type="STRING" id="584787.GCA_001247655_00066"/>
<evidence type="ECO:0000313" key="4">
    <source>
        <dbReference type="Proteomes" id="UP000268033"/>
    </source>
</evidence>
<dbReference type="SMART" id="SM00014">
    <property type="entry name" value="acidPPc"/>
    <property type="match status" value="1"/>
</dbReference>
<proteinExistence type="predicted"/>
<dbReference type="Gene3D" id="1.20.144.10">
    <property type="entry name" value="Phosphatidic acid phosphatase type 2/haloperoxidase"/>
    <property type="match status" value="1"/>
</dbReference>
<dbReference type="SUPFAM" id="SSF48317">
    <property type="entry name" value="Acid phosphatase/Vanadium-dependent haloperoxidase"/>
    <property type="match status" value="1"/>
</dbReference>
<dbReference type="InterPro" id="IPR036938">
    <property type="entry name" value="PAP2/HPO_sf"/>
</dbReference>
<protein>
    <submittedName>
        <fullName evidence="3">PAP2 superfamily protein</fullName>
    </submittedName>
</protein>
<accession>A0A3N1PP60</accession>
<feature type="domain" description="Phosphatidic acid phosphatase type 2/haloperoxidase" evidence="2">
    <location>
        <begin position="104"/>
        <end position="221"/>
    </location>
</feature>
<keyword evidence="1" id="KW-0472">Membrane</keyword>